<protein>
    <submittedName>
        <fullName evidence="1">Uncharacterized protein</fullName>
    </submittedName>
</protein>
<organism evidence="1 2">
    <name type="scientific">Dictyobacter vulcani</name>
    <dbReference type="NCBI Taxonomy" id="2607529"/>
    <lineage>
        <taxon>Bacteria</taxon>
        <taxon>Bacillati</taxon>
        <taxon>Chloroflexota</taxon>
        <taxon>Ktedonobacteria</taxon>
        <taxon>Ktedonobacterales</taxon>
        <taxon>Dictyobacteraceae</taxon>
        <taxon>Dictyobacter</taxon>
    </lineage>
</organism>
<sequence>MAWPVPRQMVDIHTADTRMADTHREHNQCIVVGMFLVEAHKDIVAGLDKAVPTPEQLAAGFGVCVHYDQALDSQVVAAHMADRVVHRLVPVADMAAYILAAGSAPDNMVSAQLIAVYEVVAPEISGVLRRVHDTVVPRNALISRQTGSQPIFRVALHYYARMGWHSERAFFVCRGLVQNPCIRNPQYITFSAFFNGINQCIC</sequence>
<dbReference type="EMBL" id="BKZW01000001">
    <property type="protein sequence ID" value="GER87865.1"/>
    <property type="molecule type" value="Genomic_DNA"/>
</dbReference>
<keyword evidence="2" id="KW-1185">Reference proteome</keyword>
<evidence type="ECO:0000313" key="1">
    <source>
        <dbReference type="EMBL" id="GER87865.1"/>
    </source>
</evidence>
<proteinExistence type="predicted"/>
<reference evidence="1 2" key="1">
    <citation type="submission" date="2019-10" db="EMBL/GenBank/DDBJ databases">
        <title>Dictyobacter vulcani sp. nov., within the class Ktedonobacteria, isolated from soil of volcanic Mt. Zao.</title>
        <authorList>
            <person name="Zheng Y."/>
            <person name="Wang C.M."/>
            <person name="Sakai Y."/>
            <person name="Abe K."/>
            <person name="Yokota A."/>
            <person name="Yabe S."/>
        </authorList>
    </citation>
    <scope>NUCLEOTIDE SEQUENCE [LARGE SCALE GENOMIC DNA]</scope>
    <source>
        <strain evidence="1 2">W12</strain>
    </source>
</reference>
<dbReference type="Proteomes" id="UP000326912">
    <property type="component" value="Unassembled WGS sequence"/>
</dbReference>
<gene>
    <name evidence="1" type="ORF">KDW_20270</name>
</gene>
<dbReference type="AlphaFoldDB" id="A0A5J4KJ84"/>
<comment type="caution">
    <text evidence="1">The sequence shown here is derived from an EMBL/GenBank/DDBJ whole genome shotgun (WGS) entry which is preliminary data.</text>
</comment>
<accession>A0A5J4KJ84</accession>
<name>A0A5J4KJ84_9CHLR</name>
<evidence type="ECO:0000313" key="2">
    <source>
        <dbReference type="Proteomes" id="UP000326912"/>
    </source>
</evidence>